<dbReference type="GO" id="GO:0005739">
    <property type="term" value="C:mitochondrion"/>
    <property type="evidence" value="ECO:0007669"/>
    <property type="project" value="TreeGrafter"/>
</dbReference>
<evidence type="ECO:0000313" key="9">
    <source>
        <dbReference type="EMBL" id="RWS27377.1"/>
    </source>
</evidence>
<dbReference type="GO" id="GO:0008017">
    <property type="term" value="F:microtubule binding"/>
    <property type="evidence" value="ECO:0007669"/>
    <property type="project" value="TreeGrafter"/>
</dbReference>
<keyword evidence="3" id="KW-0963">Cytoplasm</keyword>
<comment type="subunit">
    <text evidence="2">Interacts with microtubules.</text>
</comment>
<dbReference type="EMBL" id="NCKV01002059">
    <property type="protein sequence ID" value="RWS27377.1"/>
    <property type="molecule type" value="Genomic_DNA"/>
</dbReference>
<dbReference type="Pfam" id="PF21033">
    <property type="entry name" value="RMD1-3"/>
    <property type="match status" value="1"/>
</dbReference>
<keyword evidence="6" id="KW-0206">Cytoskeleton</keyword>
<reference evidence="9 10" key="1">
    <citation type="journal article" date="2018" name="Gigascience">
        <title>Genomes of trombidid mites reveal novel predicted allergens and laterally-transferred genes associated with secondary metabolism.</title>
        <authorList>
            <person name="Dong X."/>
            <person name="Chaisiri K."/>
            <person name="Xia D."/>
            <person name="Armstrong S.D."/>
            <person name="Fang Y."/>
            <person name="Donnelly M.J."/>
            <person name="Kadowaki T."/>
            <person name="McGarry J.W."/>
            <person name="Darby A.C."/>
            <person name="Makepeace B.L."/>
        </authorList>
    </citation>
    <scope>NUCLEOTIDE SEQUENCE [LARGE SCALE GENOMIC DNA]</scope>
    <source>
        <strain evidence="9">UoL-UT</strain>
    </source>
</reference>
<organism evidence="9 10">
    <name type="scientific">Leptotrombidium deliense</name>
    <dbReference type="NCBI Taxonomy" id="299467"/>
    <lineage>
        <taxon>Eukaryota</taxon>
        <taxon>Metazoa</taxon>
        <taxon>Ecdysozoa</taxon>
        <taxon>Arthropoda</taxon>
        <taxon>Chelicerata</taxon>
        <taxon>Arachnida</taxon>
        <taxon>Acari</taxon>
        <taxon>Acariformes</taxon>
        <taxon>Trombidiformes</taxon>
        <taxon>Prostigmata</taxon>
        <taxon>Anystina</taxon>
        <taxon>Parasitengona</taxon>
        <taxon>Trombiculoidea</taxon>
        <taxon>Trombiculidae</taxon>
        <taxon>Leptotrombidium</taxon>
    </lineage>
</organism>
<evidence type="ECO:0000256" key="2">
    <source>
        <dbReference type="ARBA" id="ARBA00011375"/>
    </source>
</evidence>
<dbReference type="PANTHER" id="PTHR16056">
    <property type="entry name" value="REGULATOR OF MICROTUBULE DYNAMICS PROTEIN"/>
    <property type="match status" value="1"/>
</dbReference>
<dbReference type="AlphaFoldDB" id="A0A443SIN1"/>
<accession>A0A443SIN1</accession>
<evidence type="ECO:0000256" key="3">
    <source>
        <dbReference type="ARBA" id="ARBA00022490"/>
    </source>
</evidence>
<evidence type="ECO:0000256" key="7">
    <source>
        <dbReference type="ARBA" id="ARBA00039966"/>
    </source>
</evidence>
<dbReference type="STRING" id="299467.A0A443SIN1"/>
<name>A0A443SIN1_9ACAR</name>
<proteinExistence type="predicted"/>
<comment type="subcellular location">
    <subcellularLocation>
        <location evidence="1">Cytoplasm</location>
        <location evidence="1">Cytoskeleton</location>
    </subcellularLocation>
</comment>
<evidence type="ECO:0000256" key="1">
    <source>
        <dbReference type="ARBA" id="ARBA00004245"/>
    </source>
</evidence>
<keyword evidence="4" id="KW-0677">Repeat</keyword>
<dbReference type="GO" id="GO:0097431">
    <property type="term" value="C:mitotic spindle pole"/>
    <property type="evidence" value="ECO:0007669"/>
    <property type="project" value="TreeGrafter"/>
</dbReference>
<dbReference type="GO" id="GO:0005876">
    <property type="term" value="C:spindle microtubule"/>
    <property type="evidence" value="ECO:0007669"/>
    <property type="project" value="TreeGrafter"/>
</dbReference>
<dbReference type="VEuPathDB" id="VectorBase:LDEU004665"/>
<evidence type="ECO:0000256" key="4">
    <source>
        <dbReference type="ARBA" id="ARBA00022737"/>
    </source>
</evidence>
<dbReference type="Gene3D" id="1.25.40.10">
    <property type="entry name" value="Tetratricopeptide repeat domain"/>
    <property type="match status" value="1"/>
</dbReference>
<sequence length="257" mass="29796">MDTASLSSVDRFVKGIDGDMSDPNKDRFLIYNELQNHLNKEGVSSEVMWRLTRAALDLSYMSEINGDENDKRMFILEALNYGKQSVNLDEDDPNCHKWYAVALDLYICDVCEDQTEIKQKTAQFLEHINIAIKAKPNDAFIHHIYGVWFYKWAQIGFWQKLVALLCNFYVPKASFESAIKEFSIAHQINPGWKANTYYLAKSLIAKKQFADSIKVIKVSLKEKNQHNIEINLECEKAFEHELELLYDKYSAYDSNVP</sequence>
<evidence type="ECO:0000256" key="6">
    <source>
        <dbReference type="ARBA" id="ARBA00023212"/>
    </source>
</evidence>
<dbReference type="OrthoDB" id="69711at2759"/>
<dbReference type="SUPFAM" id="SSF48452">
    <property type="entry name" value="TPR-like"/>
    <property type="match status" value="1"/>
</dbReference>
<protein>
    <recommendedName>
        <fullName evidence="7">Regulator of microtubule dynamics protein 1</fullName>
    </recommendedName>
    <alternativeName>
        <fullName evidence="8">Protein FAM82B</fullName>
    </alternativeName>
</protein>
<dbReference type="PANTHER" id="PTHR16056:SF16">
    <property type="entry name" value="REGULATOR OF MICROTUBULE DYNAMICS PROTEIN 1"/>
    <property type="match status" value="1"/>
</dbReference>
<dbReference type="InterPro" id="IPR049039">
    <property type="entry name" value="RMD1-3_a_helical_rpt"/>
</dbReference>
<keyword evidence="5" id="KW-0802">TPR repeat</keyword>
<dbReference type="InterPro" id="IPR011990">
    <property type="entry name" value="TPR-like_helical_dom_sf"/>
</dbReference>
<dbReference type="Proteomes" id="UP000288716">
    <property type="component" value="Unassembled WGS sequence"/>
</dbReference>
<comment type="caution">
    <text evidence="9">The sequence shown here is derived from an EMBL/GenBank/DDBJ whole genome shotgun (WGS) entry which is preliminary data.</text>
</comment>
<evidence type="ECO:0000256" key="8">
    <source>
        <dbReference type="ARBA" id="ARBA00041958"/>
    </source>
</evidence>
<evidence type="ECO:0000313" key="10">
    <source>
        <dbReference type="Proteomes" id="UP000288716"/>
    </source>
</evidence>
<keyword evidence="10" id="KW-1185">Reference proteome</keyword>
<gene>
    <name evidence="9" type="ORF">B4U80_12877</name>
</gene>
<evidence type="ECO:0000256" key="5">
    <source>
        <dbReference type="ARBA" id="ARBA00022803"/>
    </source>
</evidence>